<evidence type="ECO:0000256" key="8">
    <source>
        <dbReference type="RuleBase" id="RU004057"/>
    </source>
</evidence>
<dbReference type="AlphaFoldDB" id="A0A377J5I6"/>
<evidence type="ECO:0000256" key="6">
    <source>
        <dbReference type="ARBA" id="ARBA00022989"/>
    </source>
</evidence>
<keyword evidence="3" id="KW-1003">Cell membrane</keyword>
<dbReference type="GO" id="GO:0005886">
    <property type="term" value="C:plasma membrane"/>
    <property type="evidence" value="ECO:0007669"/>
    <property type="project" value="UniProtKB-SubCell"/>
</dbReference>
<protein>
    <submittedName>
        <fullName evidence="11">Biopolymer transport protein</fullName>
    </submittedName>
</protein>
<dbReference type="NCBIfam" id="TIGR02805">
    <property type="entry name" value="exbB2"/>
    <property type="match status" value="1"/>
</dbReference>
<keyword evidence="4 9" id="KW-0812">Transmembrane</keyword>
<evidence type="ECO:0000256" key="5">
    <source>
        <dbReference type="ARBA" id="ARBA00022927"/>
    </source>
</evidence>
<evidence type="ECO:0000256" key="2">
    <source>
        <dbReference type="ARBA" id="ARBA00022448"/>
    </source>
</evidence>
<proteinExistence type="inferred from homology"/>
<evidence type="ECO:0000313" key="11">
    <source>
        <dbReference type="EMBL" id="STO97053.1"/>
    </source>
</evidence>
<dbReference type="InterPro" id="IPR002898">
    <property type="entry name" value="MotA_ExbB_proton_chnl"/>
</dbReference>
<gene>
    <name evidence="11" type="primary">tolQ_1</name>
    <name evidence="11" type="ORF">NCTC12410_00872</name>
</gene>
<evidence type="ECO:0000256" key="9">
    <source>
        <dbReference type="SAM" id="Phobius"/>
    </source>
</evidence>
<comment type="similarity">
    <text evidence="8">Belongs to the exbB/tolQ family.</text>
</comment>
<keyword evidence="7 9" id="KW-0472">Membrane</keyword>
<reference evidence="11 12" key="1">
    <citation type="submission" date="2018-06" db="EMBL/GenBank/DDBJ databases">
        <authorList>
            <consortium name="Pathogen Informatics"/>
            <person name="Doyle S."/>
        </authorList>
    </citation>
    <scope>NUCLEOTIDE SEQUENCE [LARGE SCALE GENOMIC DNA]</scope>
    <source>
        <strain evidence="11 12">NCTC12410</strain>
    </source>
</reference>
<evidence type="ECO:0000259" key="10">
    <source>
        <dbReference type="Pfam" id="PF01618"/>
    </source>
</evidence>
<dbReference type="GO" id="GO:0055085">
    <property type="term" value="P:transmembrane transport"/>
    <property type="evidence" value="ECO:0007669"/>
    <property type="project" value="InterPro"/>
</dbReference>
<dbReference type="PANTHER" id="PTHR30625:SF15">
    <property type="entry name" value="BIOPOLYMER TRANSPORT PROTEIN EXBB"/>
    <property type="match status" value="1"/>
</dbReference>
<name>A0A377J5I6_9HELI</name>
<evidence type="ECO:0000256" key="1">
    <source>
        <dbReference type="ARBA" id="ARBA00004429"/>
    </source>
</evidence>
<evidence type="ECO:0000256" key="7">
    <source>
        <dbReference type="ARBA" id="ARBA00023136"/>
    </source>
</evidence>
<dbReference type="PANTHER" id="PTHR30625">
    <property type="entry name" value="PROTEIN TOLQ"/>
    <property type="match status" value="1"/>
</dbReference>
<dbReference type="GO" id="GO:0017038">
    <property type="term" value="P:protein import"/>
    <property type="evidence" value="ECO:0007669"/>
    <property type="project" value="TreeGrafter"/>
</dbReference>
<comment type="subcellular location">
    <subcellularLocation>
        <location evidence="1">Cell inner membrane</location>
        <topology evidence="1">Multi-pass membrane protein</topology>
    </subcellularLocation>
    <subcellularLocation>
        <location evidence="8">Membrane</location>
        <topology evidence="8">Multi-pass membrane protein</topology>
    </subcellularLocation>
</comment>
<feature type="domain" description="MotA/TolQ/ExbB proton channel" evidence="10">
    <location>
        <begin position="44"/>
        <end position="135"/>
    </location>
</feature>
<dbReference type="Proteomes" id="UP000254841">
    <property type="component" value="Unassembled WGS sequence"/>
</dbReference>
<keyword evidence="2 8" id="KW-0813">Transport</keyword>
<dbReference type="Pfam" id="PF01618">
    <property type="entry name" value="MotA_ExbB"/>
    <property type="match status" value="1"/>
</dbReference>
<organism evidence="11 12">
    <name type="scientific">Helicobacter canis</name>
    <dbReference type="NCBI Taxonomy" id="29419"/>
    <lineage>
        <taxon>Bacteria</taxon>
        <taxon>Pseudomonadati</taxon>
        <taxon>Campylobacterota</taxon>
        <taxon>Epsilonproteobacteria</taxon>
        <taxon>Campylobacterales</taxon>
        <taxon>Helicobacteraceae</taxon>
        <taxon>Helicobacter</taxon>
    </lineage>
</organism>
<evidence type="ECO:0000256" key="4">
    <source>
        <dbReference type="ARBA" id="ARBA00022692"/>
    </source>
</evidence>
<dbReference type="EMBL" id="UGHV01000001">
    <property type="protein sequence ID" value="STO97053.1"/>
    <property type="molecule type" value="Genomic_DNA"/>
</dbReference>
<dbReference type="OrthoDB" id="9805133at2"/>
<sequence>MDFLRENIDFIVFAVLGAMSFFALWFSVERIIFYARVDVGVFASLDALEESLSKNLTALYIIYSNAPYVGLLGTVCGIMITFYDMGMSGGMDAKTIMVGLSLALKATALGLCVAIPTLMVYNILLRRCDVLSNRYKAQKSQSTAQYRKERKDSDEA</sequence>
<evidence type="ECO:0000256" key="3">
    <source>
        <dbReference type="ARBA" id="ARBA00022475"/>
    </source>
</evidence>
<dbReference type="InterPro" id="IPR014172">
    <property type="entry name" value="TonB_ExbB_2"/>
</dbReference>
<feature type="transmembrane region" description="Helical" evidence="9">
    <location>
        <begin position="7"/>
        <end position="25"/>
    </location>
</feature>
<evidence type="ECO:0000313" key="12">
    <source>
        <dbReference type="Proteomes" id="UP000254841"/>
    </source>
</evidence>
<feature type="transmembrane region" description="Helical" evidence="9">
    <location>
        <begin position="103"/>
        <end position="124"/>
    </location>
</feature>
<keyword evidence="6 9" id="KW-1133">Transmembrane helix</keyword>
<keyword evidence="5 8" id="KW-0653">Protein transport</keyword>
<accession>A0A377J5I6</accession>
<dbReference type="RefSeq" id="WP_115011327.1">
    <property type="nucleotide sequence ID" value="NZ_UGHV01000001.1"/>
</dbReference>
<dbReference type="InterPro" id="IPR050790">
    <property type="entry name" value="ExbB/TolQ_transport"/>
</dbReference>
<feature type="transmembrane region" description="Helical" evidence="9">
    <location>
        <begin position="60"/>
        <end position="83"/>
    </location>
</feature>